<evidence type="ECO:0000313" key="2">
    <source>
        <dbReference type="Proteomes" id="UP001321473"/>
    </source>
</evidence>
<dbReference type="EMBL" id="JARKHS020015397">
    <property type="protein sequence ID" value="KAK8774440.1"/>
    <property type="molecule type" value="Genomic_DNA"/>
</dbReference>
<dbReference type="AlphaFoldDB" id="A0AAQ4EID5"/>
<name>A0AAQ4EID5_AMBAM</name>
<sequence length="120" mass="12877">MSKMKKKTPGFGGGMLIATFPSNTDRAAVVVPFSERGCRGMWITGATGTTSSDGNISPQCAEDAADIAVIHSLRYRTAYLITKNRIGLDVTGAWMRASPRIQAPYPHPVAARTHVRETVG</sequence>
<proteinExistence type="predicted"/>
<reference evidence="1 2" key="1">
    <citation type="journal article" date="2023" name="Arcadia Sci">
        <title>De novo assembly of a long-read Amblyomma americanum tick genome.</title>
        <authorList>
            <person name="Chou S."/>
            <person name="Poskanzer K.E."/>
            <person name="Rollins M."/>
            <person name="Thuy-Boun P.S."/>
        </authorList>
    </citation>
    <scope>NUCLEOTIDE SEQUENCE [LARGE SCALE GENOMIC DNA]</scope>
    <source>
        <strain evidence="1">F_SG_1</strain>
        <tissue evidence="1">Salivary glands</tissue>
    </source>
</reference>
<evidence type="ECO:0000313" key="1">
    <source>
        <dbReference type="EMBL" id="KAK8774440.1"/>
    </source>
</evidence>
<protein>
    <submittedName>
        <fullName evidence="1">Uncharacterized protein</fullName>
    </submittedName>
</protein>
<accession>A0AAQ4EID5</accession>
<gene>
    <name evidence="1" type="ORF">V5799_011023</name>
</gene>
<comment type="caution">
    <text evidence="1">The sequence shown here is derived from an EMBL/GenBank/DDBJ whole genome shotgun (WGS) entry which is preliminary data.</text>
</comment>
<dbReference type="Proteomes" id="UP001321473">
    <property type="component" value="Unassembled WGS sequence"/>
</dbReference>
<keyword evidence="2" id="KW-1185">Reference proteome</keyword>
<organism evidence="1 2">
    <name type="scientific">Amblyomma americanum</name>
    <name type="common">Lone star tick</name>
    <dbReference type="NCBI Taxonomy" id="6943"/>
    <lineage>
        <taxon>Eukaryota</taxon>
        <taxon>Metazoa</taxon>
        <taxon>Ecdysozoa</taxon>
        <taxon>Arthropoda</taxon>
        <taxon>Chelicerata</taxon>
        <taxon>Arachnida</taxon>
        <taxon>Acari</taxon>
        <taxon>Parasitiformes</taxon>
        <taxon>Ixodida</taxon>
        <taxon>Ixodoidea</taxon>
        <taxon>Ixodidae</taxon>
        <taxon>Amblyomminae</taxon>
        <taxon>Amblyomma</taxon>
    </lineage>
</organism>